<dbReference type="Proteomes" id="UP000323521">
    <property type="component" value="Chromosome"/>
</dbReference>
<dbReference type="EMBL" id="CP017634">
    <property type="protein sequence ID" value="ATW24238.1"/>
    <property type="molecule type" value="Genomic_DNA"/>
</dbReference>
<dbReference type="AlphaFoldDB" id="A0A3G1KP61"/>
<keyword evidence="2" id="KW-1185">Reference proteome</keyword>
<proteinExistence type="predicted"/>
<evidence type="ECO:0000313" key="2">
    <source>
        <dbReference type="Proteomes" id="UP000323521"/>
    </source>
</evidence>
<gene>
    <name evidence="1" type="ORF">DCMF_05055</name>
</gene>
<reference evidence="1 2" key="1">
    <citation type="submission" date="2016-10" db="EMBL/GenBank/DDBJ databases">
        <title>Complete Genome Sequence of Peptococcaceae strain DCMF.</title>
        <authorList>
            <person name="Edwards R.J."/>
            <person name="Holland S.I."/>
            <person name="Deshpande N.P."/>
            <person name="Wong Y.K."/>
            <person name="Ertan H."/>
            <person name="Manefield M."/>
            <person name="Russell T.L."/>
            <person name="Lee M.J."/>
        </authorList>
    </citation>
    <scope>NUCLEOTIDE SEQUENCE [LARGE SCALE GENOMIC DNA]</scope>
    <source>
        <strain evidence="1 2">DCMF</strain>
    </source>
</reference>
<organism evidence="1 2">
    <name type="scientific">Formimonas warabiya</name>
    <dbReference type="NCBI Taxonomy" id="1761012"/>
    <lineage>
        <taxon>Bacteria</taxon>
        <taxon>Bacillati</taxon>
        <taxon>Bacillota</taxon>
        <taxon>Clostridia</taxon>
        <taxon>Eubacteriales</taxon>
        <taxon>Peptococcaceae</taxon>
        <taxon>Candidatus Formimonas</taxon>
    </lineage>
</organism>
<evidence type="ECO:0000313" key="1">
    <source>
        <dbReference type="EMBL" id="ATW24238.1"/>
    </source>
</evidence>
<dbReference type="KEGG" id="fwa:DCMF_05055"/>
<accession>A0A3G1KP61</accession>
<protein>
    <submittedName>
        <fullName evidence="1">Uncharacterized protein</fullName>
    </submittedName>
</protein>
<name>A0A3G1KP61_FORW1</name>
<sequence>MVTCFFLFGLHYSQKEGVILVEEDFRSRTPWNWQPYLSEMCEEVGVNYDRFMEGLANNKSDMEIAGELDVNPRAIGHLREHFENYGIGSVLGQD</sequence>